<feature type="transmembrane region" description="Helical" evidence="1">
    <location>
        <begin position="33"/>
        <end position="55"/>
    </location>
</feature>
<keyword evidence="1" id="KW-0472">Membrane</keyword>
<keyword evidence="1" id="KW-1133">Transmembrane helix</keyword>
<dbReference type="EMBL" id="FNDQ01000008">
    <property type="protein sequence ID" value="SDH61122.1"/>
    <property type="molecule type" value="Genomic_DNA"/>
</dbReference>
<dbReference type="RefSeq" id="WP_090407543.1">
    <property type="nucleotide sequence ID" value="NZ_FNDQ01000008.1"/>
</dbReference>
<evidence type="ECO:0000259" key="2">
    <source>
        <dbReference type="Pfam" id="PF00149"/>
    </source>
</evidence>
<dbReference type="GO" id="GO:0016787">
    <property type="term" value="F:hydrolase activity"/>
    <property type="evidence" value="ECO:0007669"/>
    <property type="project" value="InterPro"/>
</dbReference>
<feature type="transmembrane region" description="Helical" evidence="1">
    <location>
        <begin position="7"/>
        <end position="27"/>
    </location>
</feature>
<dbReference type="PANTHER" id="PTHR31302">
    <property type="entry name" value="TRANSMEMBRANE PROTEIN WITH METALLOPHOSPHOESTERASE DOMAIN-RELATED"/>
    <property type="match status" value="1"/>
</dbReference>
<accession>A0A1G8DTW9</accession>
<dbReference type="AlphaFoldDB" id="A0A1G8DTW9"/>
<evidence type="ECO:0000313" key="3">
    <source>
        <dbReference type="EMBL" id="SDH61122.1"/>
    </source>
</evidence>
<gene>
    <name evidence="3" type="ORF">SAMN05421818_10862</name>
</gene>
<name>A0A1G8DTW9_9FLAO</name>
<dbReference type="STRING" id="702745.SAMN05421818_10862"/>
<dbReference type="SUPFAM" id="SSF56300">
    <property type="entry name" value="Metallo-dependent phosphatases"/>
    <property type="match status" value="1"/>
</dbReference>
<dbReference type="InterPro" id="IPR029052">
    <property type="entry name" value="Metallo-depent_PP-like"/>
</dbReference>
<dbReference type="InterPro" id="IPR051158">
    <property type="entry name" value="Metallophosphoesterase_sf"/>
</dbReference>
<feature type="domain" description="Calcineurin-like phosphoesterase" evidence="2">
    <location>
        <begin position="153"/>
        <end position="316"/>
    </location>
</feature>
<organism evidence="3 4">
    <name type="scientific">Myroides phaeus</name>
    <dbReference type="NCBI Taxonomy" id="702745"/>
    <lineage>
        <taxon>Bacteria</taxon>
        <taxon>Pseudomonadati</taxon>
        <taxon>Bacteroidota</taxon>
        <taxon>Flavobacteriia</taxon>
        <taxon>Flavobacteriales</taxon>
        <taxon>Flavobacteriaceae</taxon>
        <taxon>Myroides</taxon>
    </lineage>
</organism>
<evidence type="ECO:0000313" key="4">
    <source>
        <dbReference type="Proteomes" id="UP000243588"/>
    </source>
</evidence>
<proteinExistence type="predicted"/>
<reference evidence="4" key="1">
    <citation type="submission" date="2016-10" db="EMBL/GenBank/DDBJ databases">
        <authorList>
            <person name="Varghese N."/>
            <person name="Submissions S."/>
        </authorList>
    </citation>
    <scope>NUCLEOTIDE SEQUENCE [LARGE SCALE GENOMIC DNA]</scope>
    <source>
        <strain evidence="4">DSM 23313</strain>
    </source>
</reference>
<sequence length="378" mass="43016">MKKYIFTAILVLYLFANVYVFLGYSSIVVESSLAAKVLFTLIAVILTFSILLFFAIGKRIPVYLASVLYKVGTGWFMLIIQAFLLTVFFDLGRLVNGLFIHSNHWVFDSLSPQRGMLLIGGTLFIALLGHLNYLQKKRVELNLTVDKELPNDLKIVVLTDMHMGYAIENKELGSWVKLVNKEKADFILVAGDLIDVSLLPLQYYQLDNVLKQFESKYGTFACVGNHEYLSGIERSIEFLKSAGITILRDSVAHFEDLNLAIIGRDDKTNLKRKKMSVLVENIKENNVNILLDHQPYQLEEAAENKIDLQFSGHTHRGQVWPISWITDRLFENSYGYSKKDNTQYYVSSGIGIWGGRYRVGTKSEYVVVNLKGKNSKKK</sequence>
<protein>
    <recommendedName>
        <fullName evidence="2">Calcineurin-like phosphoesterase domain-containing protein</fullName>
    </recommendedName>
</protein>
<dbReference type="InterPro" id="IPR004843">
    <property type="entry name" value="Calcineurin-like_PHP"/>
</dbReference>
<dbReference type="CDD" id="cd07385">
    <property type="entry name" value="MPP_YkuE_C"/>
    <property type="match status" value="1"/>
</dbReference>
<evidence type="ECO:0000256" key="1">
    <source>
        <dbReference type="SAM" id="Phobius"/>
    </source>
</evidence>
<dbReference type="Gene3D" id="3.60.21.10">
    <property type="match status" value="1"/>
</dbReference>
<dbReference type="PANTHER" id="PTHR31302:SF0">
    <property type="entry name" value="TRANSMEMBRANE PROTEIN WITH METALLOPHOSPHOESTERASE DOMAIN"/>
    <property type="match status" value="1"/>
</dbReference>
<keyword evidence="4" id="KW-1185">Reference proteome</keyword>
<dbReference type="Proteomes" id="UP000243588">
    <property type="component" value="Unassembled WGS sequence"/>
</dbReference>
<keyword evidence="1" id="KW-0812">Transmembrane</keyword>
<dbReference type="Pfam" id="PF00149">
    <property type="entry name" value="Metallophos"/>
    <property type="match status" value="1"/>
</dbReference>
<feature type="transmembrane region" description="Helical" evidence="1">
    <location>
        <begin position="67"/>
        <end position="89"/>
    </location>
</feature>
<feature type="transmembrane region" description="Helical" evidence="1">
    <location>
        <begin position="115"/>
        <end position="134"/>
    </location>
</feature>